<dbReference type="Proteomes" id="UP000192578">
    <property type="component" value="Unassembled WGS sequence"/>
</dbReference>
<gene>
    <name evidence="1" type="ORF">BV898_19401</name>
</gene>
<name>A0A9X6NQN1_HYPEX</name>
<evidence type="ECO:0000313" key="2">
    <source>
        <dbReference type="Proteomes" id="UP000192578"/>
    </source>
</evidence>
<proteinExistence type="predicted"/>
<organism evidence="1 2">
    <name type="scientific">Hypsibius exemplaris</name>
    <name type="common">Freshwater tardigrade</name>
    <dbReference type="NCBI Taxonomy" id="2072580"/>
    <lineage>
        <taxon>Eukaryota</taxon>
        <taxon>Metazoa</taxon>
        <taxon>Ecdysozoa</taxon>
        <taxon>Tardigrada</taxon>
        <taxon>Eutardigrada</taxon>
        <taxon>Parachela</taxon>
        <taxon>Hypsibioidea</taxon>
        <taxon>Hypsibiidae</taxon>
        <taxon>Hypsibius</taxon>
    </lineage>
</organism>
<protein>
    <submittedName>
        <fullName evidence="1">Uncharacterized protein</fullName>
    </submittedName>
</protein>
<reference evidence="2" key="1">
    <citation type="submission" date="2017-01" db="EMBL/GenBank/DDBJ databases">
        <title>Comparative genomics of anhydrobiosis in the tardigrade Hypsibius dujardini.</title>
        <authorList>
            <person name="Yoshida Y."/>
            <person name="Koutsovoulos G."/>
            <person name="Laetsch D."/>
            <person name="Stevens L."/>
            <person name="Kumar S."/>
            <person name="Horikawa D."/>
            <person name="Ishino K."/>
            <person name="Komine S."/>
            <person name="Tomita M."/>
            <person name="Blaxter M."/>
            <person name="Arakawa K."/>
        </authorList>
    </citation>
    <scope>NUCLEOTIDE SEQUENCE [LARGE SCALE GENOMIC DNA]</scope>
    <source>
        <strain evidence="2">Z151</strain>
    </source>
</reference>
<accession>A0A9X6NQN1</accession>
<sequence>MLKDPVLSGDWVARLHGSSVVNSKSGAATYYALRGPMIRRVSAAYDRTTTQSTWEWGGEEGLGGVADGSGKTVQEAARSMVETWWKHGGNMVETWWKHGGSMVEAWWKHGGSMVETWWKHGGNMGDTIIALFHAQGGPNSTRQKWNVECLDGEAMGLSAVWCKFTFPLKEPSQGAYPFYSGCHVRNFTEQPTCYDPLNHSGTVNTFITGMWNNAWYWYTWNAVQPYKCCKTPLGYYIDYVSCYYQPTHDVFFEYYDNLFHFLVYCAQGFVMTGLARKTNQYSREPALDWIQCCRVGLGRPFAMAPPVVYSKSGAAAYYAPQGSSMISPVSAAYQAQYRSDYGATNATYQENVRQIGSRSSVRDQRADRKLAREVNSREIRPELFHARLEQRAPRPGTKEFRAIQKAYDESDDMESVRLDFKKNW</sequence>
<dbReference type="AlphaFoldDB" id="A0A9X6NQN1"/>
<comment type="caution">
    <text evidence="1">The sequence shown here is derived from an EMBL/GenBank/DDBJ whole genome shotgun (WGS) entry which is preliminary data.</text>
</comment>
<evidence type="ECO:0000313" key="1">
    <source>
        <dbReference type="EMBL" id="OWA55016.1"/>
    </source>
</evidence>
<dbReference type="EMBL" id="MTYJ01000507">
    <property type="protein sequence ID" value="OWA55016.1"/>
    <property type="molecule type" value="Genomic_DNA"/>
</dbReference>
<keyword evidence="2" id="KW-1185">Reference proteome</keyword>
<dbReference type="OrthoDB" id="2274644at2759"/>